<evidence type="ECO:0000313" key="2">
    <source>
        <dbReference type="Proteomes" id="UP000235162"/>
    </source>
</evidence>
<dbReference type="SUPFAM" id="SSF50969">
    <property type="entry name" value="YVTN repeat-like/Quinoprotein amine dehydrogenase"/>
    <property type="match status" value="1"/>
</dbReference>
<dbReference type="EMBL" id="PKUR01000004">
    <property type="protein sequence ID" value="PLW84900.1"/>
    <property type="molecule type" value="Genomic_DNA"/>
</dbReference>
<proteinExistence type="predicted"/>
<comment type="caution">
    <text evidence="1">The sequence shown here is derived from an EMBL/GenBank/DDBJ whole genome shotgun (WGS) entry which is preliminary data.</text>
</comment>
<gene>
    <name evidence="1" type="ORF">C0029_15235</name>
</gene>
<dbReference type="AlphaFoldDB" id="A0AAP8SLU0"/>
<reference evidence="1 2" key="1">
    <citation type="submission" date="2018-01" db="EMBL/GenBank/DDBJ databases">
        <title>The draft genome sequence of Halioglobus japonicus S1-36.</title>
        <authorList>
            <person name="Du Z.-J."/>
            <person name="Shi M.-J."/>
        </authorList>
    </citation>
    <scope>NUCLEOTIDE SEQUENCE [LARGE SCALE GENOMIC DNA]</scope>
    <source>
        <strain evidence="1 2">S1-36</strain>
    </source>
</reference>
<keyword evidence="2" id="KW-1185">Reference proteome</keyword>
<dbReference type="Proteomes" id="UP000235162">
    <property type="component" value="Unassembled WGS sequence"/>
</dbReference>
<sequence length="605" mass="65604">MELHMTPHLIRSACLLCLGALVISGCSSRDPAAVAASLPTAKPAAVARAAEDAPNFAPHNPHLADSVYPLGHVNPAQSTGVNIAGPRGKAEALTVENGGITYTHLGPAHFGGAISPEYPNGKRVIWSNGGDRISKLDYDTLDVIAEYPITFGPLYQNKGELYSEEEADDLFDMLDSQPLFANSGLLTVLRTIPVAKEYYGAGLAGVYFMLSADNTLYVGGKDSILAYGDVNAGEHDSEITLLREWKKPPEIKGGFNSMNMTYDGWIVSSSDDGWLVMIKQDFAEYRTIALTGAEVAQAWNQHMLDIGRSQGAATWVRNAPAIDKDNNLFIASLEHLHKVIWDGDQLSTDPTDGAWVEPYSNKGDISVTFEDIIDPATGEAYRFENVNVGTGSTMSLMGFGEEDKFVVMTDGDTLMNLTLFWRDDIPEDWQQLPQAPTRRIAGMLPANIGQADKTEVQTEQSVVVGGYGALVVNNAPASKPISKAPDGAFIGLAGHHPDFTPHGVQKFEWNPGVQALQVAWVNTDVASVNCVPLVSNGSDMVYTVGARDGHWTMEGIDWSTGETQFTWVTGSSRFNTQFSGVLIDQEGRLWHTTIHGIVRYERPGL</sequence>
<evidence type="ECO:0000313" key="1">
    <source>
        <dbReference type="EMBL" id="PLW84900.1"/>
    </source>
</evidence>
<dbReference type="InterPro" id="IPR011044">
    <property type="entry name" value="Quino_amine_DH_bsu"/>
</dbReference>
<name>A0AAP8SLU0_9GAMM</name>
<accession>A0AAP8SLU0</accession>
<protein>
    <submittedName>
        <fullName evidence="1">Uncharacterized protein</fullName>
    </submittedName>
</protein>
<organism evidence="1 2">
    <name type="scientific">Halioglobus japonicus</name>
    <dbReference type="NCBI Taxonomy" id="930805"/>
    <lineage>
        <taxon>Bacteria</taxon>
        <taxon>Pseudomonadati</taxon>
        <taxon>Pseudomonadota</taxon>
        <taxon>Gammaproteobacteria</taxon>
        <taxon>Cellvibrionales</taxon>
        <taxon>Halieaceae</taxon>
        <taxon>Halioglobus</taxon>
    </lineage>
</organism>